<dbReference type="GO" id="GO:0071973">
    <property type="term" value="P:bacterial-type flagellum-dependent cell motility"/>
    <property type="evidence" value="ECO:0007669"/>
    <property type="project" value="InterPro"/>
</dbReference>
<proteinExistence type="inferred from homology"/>
<keyword evidence="6 7" id="KW-0998">Cell outer membrane</keyword>
<keyword evidence="3 7" id="KW-0732">Signal</keyword>
<evidence type="ECO:0000256" key="2">
    <source>
        <dbReference type="ARBA" id="ARBA00006929"/>
    </source>
</evidence>
<dbReference type="AlphaFoldDB" id="A0A0J1CVR1"/>
<keyword evidence="4 7" id="KW-0472">Membrane</keyword>
<evidence type="ECO:0000256" key="1">
    <source>
        <dbReference type="ARBA" id="ARBA00002591"/>
    </source>
</evidence>
<evidence type="ECO:0000256" key="4">
    <source>
        <dbReference type="ARBA" id="ARBA00023136"/>
    </source>
</evidence>
<dbReference type="PRINTS" id="PR01008">
    <property type="entry name" value="FLGLRINGFLGH"/>
</dbReference>
<keyword evidence="9" id="KW-0966">Cell projection</keyword>
<reference evidence="9 10" key="1">
    <citation type="journal article" date="2015" name="Genome Announc.">
        <title>Draft Genome Sequence of Burkholderia sp. Strain PML1(12), an Ectomycorrhizosphere-Inhabiting Bacterium with Effective Mineral-Weathering Ability.</title>
        <authorList>
            <person name="Uroz S."/>
            <person name="Oger P."/>
        </authorList>
    </citation>
    <scope>NUCLEOTIDE SEQUENCE [LARGE SCALE GENOMIC DNA]</scope>
    <source>
        <strain evidence="10">PML1(12)</strain>
    </source>
</reference>
<feature type="signal peptide" evidence="8">
    <location>
        <begin position="1"/>
        <end position="20"/>
    </location>
</feature>
<feature type="chain" id="PRO_5008840872" description="Flagellar L-ring protein" evidence="8">
    <location>
        <begin position="21"/>
        <end position="224"/>
    </location>
</feature>
<organism evidence="9 10">
    <name type="scientific">Caballeronia mineralivorans PML1(12)</name>
    <dbReference type="NCBI Taxonomy" id="908627"/>
    <lineage>
        <taxon>Bacteria</taxon>
        <taxon>Pseudomonadati</taxon>
        <taxon>Pseudomonadota</taxon>
        <taxon>Betaproteobacteria</taxon>
        <taxon>Burkholderiales</taxon>
        <taxon>Burkholderiaceae</taxon>
        <taxon>Caballeronia</taxon>
    </lineage>
</organism>
<keyword evidence="9" id="KW-0969">Cilium</keyword>
<keyword evidence="9" id="KW-0282">Flagellum</keyword>
<evidence type="ECO:0000256" key="6">
    <source>
        <dbReference type="ARBA" id="ARBA00023237"/>
    </source>
</evidence>
<comment type="subunit">
    <text evidence="7">The basal body constitutes a major portion of the flagellar organelle and consists of four rings (L,P,S, and M) mounted on a central rod.</text>
</comment>
<dbReference type="PANTHER" id="PTHR34933:SF1">
    <property type="entry name" value="FLAGELLAR L-RING PROTEIN"/>
    <property type="match status" value="1"/>
</dbReference>
<evidence type="ECO:0000256" key="5">
    <source>
        <dbReference type="ARBA" id="ARBA00023143"/>
    </source>
</evidence>
<dbReference type="PANTHER" id="PTHR34933">
    <property type="entry name" value="FLAGELLAR L-RING PROTEIN"/>
    <property type="match status" value="1"/>
</dbReference>
<dbReference type="GO" id="GO:0003774">
    <property type="term" value="F:cytoskeletal motor activity"/>
    <property type="evidence" value="ECO:0007669"/>
    <property type="project" value="InterPro"/>
</dbReference>
<evidence type="ECO:0000313" key="9">
    <source>
        <dbReference type="EMBL" id="KLU24659.1"/>
    </source>
</evidence>
<comment type="function">
    <text evidence="1 7">Assembles around the rod to form the L-ring and probably protects the motor/basal body from shearing forces during rotation.</text>
</comment>
<dbReference type="GO" id="GO:0009279">
    <property type="term" value="C:cell outer membrane"/>
    <property type="evidence" value="ECO:0007669"/>
    <property type="project" value="UniProtKB-SubCell"/>
</dbReference>
<dbReference type="Pfam" id="PF02107">
    <property type="entry name" value="FlgH"/>
    <property type="match status" value="1"/>
</dbReference>
<dbReference type="GO" id="GO:0009427">
    <property type="term" value="C:bacterial-type flagellum basal body, distal rod, L ring"/>
    <property type="evidence" value="ECO:0007669"/>
    <property type="project" value="InterPro"/>
</dbReference>
<sequence length="224" mass="23132">MNSLKFVILASGLVSLAGCAGDQQKSIVDMPTFAPVVVSSPLNIETGGAIFQGGNTLAFYETPRAQHVGDVLTIRLAESYSANNSDDASADRSSDITAEAADKSTNAAAKLAKLFNIGSASTTFKGKGAVTNTTGMTGTLAVSVIATLPTGNLVVAGDKIIATNATRDRLRLSGIVNPKDIEVGNYVSSSKVANARIEQAGVGMLADATTLGWLQRMFLSVLTF</sequence>
<evidence type="ECO:0000313" key="10">
    <source>
        <dbReference type="Proteomes" id="UP000035963"/>
    </source>
</evidence>
<comment type="similarity">
    <text evidence="2 7">Belongs to the FlgH family.</text>
</comment>
<comment type="subcellular location">
    <subcellularLocation>
        <location evidence="7">Cell outer membrane</location>
        <topology evidence="7">Lipid-anchor</topology>
    </subcellularLocation>
    <subcellularLocation>
        <location evidence="7">Bacterial flagellum basal body</location>
    </subcellularLocation>
</comment>
<comment type="caution">
    <text evidence="9">The sequence shown here is derived from an EMBL/GenBank/DDBJ whole genome shotgun (WGS) entry which is preliminary data.</text>
</comment>
<protein>
    <recommendedName>
        <fullName evidence="7">Flagellar L-ring protein</fullName>
    </recommendedName>
    <alternativeName>
        <fullName evidence="7">Basal body L-ring protein</fullName>
    </alternativeName>
</protein>
<dbReference type="HAMAP" id="MF_00415">
    <property type="entry name" value="FlgH"/>
    <property type="match status" value="1"/>
</dbReference>
<dbReference type="PROSITE" id="PS51257">
    <property type="entry name" value="PROKAR_LIPOPROTEIN"/>
    <property type="match status" value="1"/>
</dbReference>
<dbReference type="OrthoDB" id="9789463at2"/>
<keyword evidence="10" id="KW-1185">Reference proteome</keyword>
<keyword evidence="5 7" id="KW-0975">Bacterial flagellum</keyword>
<name>A0A0J1CVR1_9BURK</name>
<dbReference type="RefSeq" id="WP_047848267.1">
    <property type="nucleotide sequence ID" value="NZ_AEJF01000121.1"/>
</dbReference>
<gene>
    <name evidence="7" type="primary">flgH</name>
    <name evidence="9" type="ORF">EOS_19250</name>
</gene>
<evidence type="ECO:0000256" key="8">
    <source>
        <dbReference type="SAM" id="SignalP"/>
    </source>
</evidence>
<dbReference type="InterPro" id="IPR000527">
    <property type="entry name" value="Flag_Lring"/>
</dbReference>
<evidence type="ECO:0000256" key="7">
    <source>
        <dbReference type="HAMAP-Rule" id="MF_00415"/>
    </source>
</evidence>
<keyword evidence="7" id="KW-0449">Lipoprotein</keyword>
<dbReference type="Proteomes" id="UP000035963">
    <property type="component" value="Unassembled WGS sequence"/>
</dbReference>
<dbReference type="PATRIC" id="fig|908627.4.peg.4309"/>
<dbReference type="EMBL" id="AEJF01000121">
    <property type="protein sequence ID" value="KLU24659.1"/>
    <property type="molecule type" value="Genomic_DNA"/>
</dbReference>
<evidence type="ECO:0000256" key="3">
    <source>
        <dbReference type="ARBA" id="ARBA00022729"/>
    </source>
</evidence>
<accession>A0A0J1CVR1</accession>